<dbReference type="EMBL" id="CP020991">
    <property type="protein sequence ID" value="AUO20127.1"/>
    <property type="molecule type" value="Genomic_DNA"/>
</dbReference>
<dbReference type="RefSeq" id="WP_102366265.1">
    <property type="nucleotide sequence ID" value="NZ_CP020991.1"/>
</dbReference>
<proteinExistence type="predicted"/>
<keyword evidence="1" id="KW-0472">Membrane</keyword>
<evidence type="ECO:0000256" key="1">
    <source>
        <dbReference type="SAM" id="Phobius"/>
    </source>
</evidence>
<gene>
    <name evidence="2" type="ORF">B9O19_01983</name>
</gene>
<protein>
    <submittedName>
        <fullName evidence="2">Uncharacterized protein</fullName>
    </submittedName>
</protein>
<dbReference type="GeneID" id="98063360"/>
<organism evidence="2 3">
    <name type="scientific">Monoglobus pectinilyticus</name>
    <dbReference type="NCBI Taxonomy" id="1981510"/>
    <lineage>
        <taxon>Bacteria</taxon>
        <taxon>Bacillati</taxon>
        <taxon>Bacillota</taxon>
        <taxon>Clostridia</taxon>
        <taxon>Monoglobales</taxon>
        <taxon>Monoglobaceae</taxon>
        <taxon>Monoglobus</taxon>
    </lineage>
</organism>
<keyword evidence="3" id="KW-1185">Reference proteome</keyword>
<keyword evidence="1" id="KW-0812">Transmembrane</keyword>
<dbReference type="Proteomes" id="UP000235589">
    <property type="component" value="Chromosome"/>
</dbReference>
<reference evidence="2 3" key="1">
    <citation type="submission" date="2017-04" db="EMBL/GenBank/DDBJ databases">
        <title>Monoglobus pectinilyticus 14 draft genome.</title>
        <authorList>
            <person name="Kim C."/>
            <person name="Rosendale D.I."/>
            <person name="Kelly W.J."/>
            <person name="Tannock G.W."/>
            <person name="Patchett M.L."/>
            <person name="Jordens J.Z."/>
        </authorList>
    </citation>
    <scope>NUCLEOTIDE SEQUENCE [LARGE SCALE GENOMIC DNA]</scope>
    <source>
        <strain evidence="2 3">14</strain>
    </source>
</reference>
<dbReference type="AlphaFoldDB" id="A0A2K9P4D7"/>
<name>A0A2K9P4D7_9FIRM</name>
<feature type="transmembrane region" description="Helical" evidence="1">
    <location>
        <begin position="6"/>
        <end position="29"/>
    </location>
</feature>
<dbReference type="OrthoDB" id="2113003at2"/>
<sequence>MPENLIQVIIPIIGIITAIISATFSYYFTKRNQLEANERKLKEKYYLAYIKAVSDVVIIDNKKAARNNLADAQNQLLLTGSSEVVNNLMKFHDYIKPSGQEEHGFSSMDHDKLLTELIKSMRKDLYKNKNCNIDYPMIHLTGKN</sequence>
<keyword evidence="1" id="KW-1133">Transmembrane helix</keyword>
<evidence type="ECO:0000313" key="2">
    <source>
        <dbReference type="EMBL" id="AUO20127.1"/>
    </source>
</evidence>
<accession>A0A2K9P4D7</accession>
<evidence type="ECO:0000313" key="3">
    <source>
        <dbReference type="Proteomes" id="UP000235589"/>
    </source>
</evidence>
<dbReference type="KEGG" id="mpec:B9O19_01983"/>